<sequence>LLDLPVYIIAGNHDLDSSTILPDKPATIWKKYLGENPVLNYSFLDWSFIGFGSTREGLNENDFSFLKSAVSSSANSPNVLFYHSNYKEQASKIRNSYNIEVMLYGH</sequence>
<gene>
    <name evidence="1" type="ORF">S03H2_29288</name>
</gene>
<comment type="caution">
    <text evidence="1">The sequence shown here is derived from an EMBL/GenBank/DDBJ whole genome shotgun (WGS) entry which is preliminary data.</text>
</comment>
<organism evidence="1">
    <name type="scientific">marine sediment metagenome</name>
    <dbReference type="NCBI Taxonomy" id="412755"/>
    <lineage>
        <taxon>unclassified sequences</taxon>
        <taxon>metagenomes</taxon>
        <taxon>ecological metagenomes</taxon>
    </lineage>
</organism>
<reference evidence="1" key="1">
    <citation type="journal article" date="2014" name="Front. Microbiol.">
        <title>High frequency of phylogenetically diverse reductive dehalogenase-homologous genes in deep subseafloor sedimentary metagenomes.</title>
        <authorList>
            <person name="Kawai M."/>
            <person name="Futagami T."/>
            <person name="Toyoda A."/>
            <person name="Takaki Y."/>
            <person name="Nishi S."/>
            <person name="Hori S."/>
            <person name="Arai W."/>
            <person name="Tsubouchi T."/>
            <person name="Morono Y."/>
            <person name="Uchiyama I."/>
            <person name="Ito T."/>
            <person name="Fujiyama A."/>
            <person name="Inagaki F."/>
            <person name="Takami H."/>
        </authorList>
    </citation>
    <scope>NUCLEOTIDE SEQUENCE</scope>
    <source>
        <strain evidence="1">Expedition CK06-06</strain>
    </source>
</reference>
<proteinExistence type="predicted"/>
<dbReference type="AlphaFoldDB" id="X1GWR5"/>
<name>X1GWR5_9ZZZZ</name>
<dbReference type="InterPro" id="IPR029052">
    <property type="entry name" value="Metallo-depent_PP-like"/>
</dbReference>
<dbReference type="EMBL" id="BARU01017669">
    <property type="protein sequence ID" value="GAH61592.1"/>
    <property type="molecule type" value="Genomic_DNA"/>
</dbReference>
<protein>
    <recommendedName>
        <fullName evidence="2">Calcineurin-like phosphoesterase domain-containing protein</fullName>
    </recommendedName>
</protein>
<evidence type="ECO:0008006" key="2">
    <source>
        <dbReference type="Google" id="ProtNLM"/>
    </source>
</evidence>
<feature type="non-terminal residue" evidence="1">
    <location>
        <position position="1"/>
    </location>
</feature>
<evidence type="ECO:0000313" key="1">
    <source>
        <dbReference type="EMBL" id="GAH61592.1"/>
    </source>
</evidence>
<accession>X1GWR5</accession>
<dbReference type="Gene3D" id="3.60.21.10">
    <property type="match status" value="1"/>
</dbReference>
<dbReference type="SUPFAM" id="SSF56300">
    <property type="entry name" value="Metallo-dependent phosphatases"/>
    <property type="match status" value="1"/>
</dbReference>